<dbReference type="Gene3D" id="1.10.340.70">
    <property type="match status" value="1"/>
</dbReference>
<keyword evidence="3" id="KW-0548">Nucleotidyltransferase</keyword>
<reference evidence="10 11" key="1">
    <citation type="journal article" date="2019" name="Sci. Rep.">
        <title>Orb-weaving spider Araneus ventricosus genome elucidates the spidroin gene catalogue.</title>
        <authorList>
            <person name="Kono N."/>
            <person name="Nakamura H."/>
            <person name="Ohtoshi R."/>
            <person name="Moran D.A.P."/>
            <person name="Shinohara A."/>
            <person name="Yoshida Y."/>
            <person name="Fujiwara M."/>
            <person name="Mori M."/>
            <person name="Tomita M."/>
            <person name="Arakawa K."/>
        </authorList>
    </citation>
    <scope>NUCLEOTIDE SEQUENCE [LARGE SCALE GENOMIC DNA]</scope>
</reference>
<dbReference type="Pfam" id="PF17919">
    <property type="entry name" value="RT_RNaseH_2"/>
    <property type="match status" value="1"/>
</dbReference>
<dbReference type="PANTHER" id="PTHR37984">
    <property type="entry name" value="PROTEIN CBG26694"/>
    <property type="match status" value="1"/>
</dbReference>
<dbReference type="GO" id="GO:0003964">
    <property type="term" value="F:RNA-directed DNA polymerase activity"/>
    <property type="evidence" value="ECO:0007669"/>
    <property type="project" value="UniProtKB-KW"/>
</dbReference>
<dbReference type="Gene3D" id="3.30.70.270">
    <property type="match status" value="1"/>
</dbReference>
<sequence>RNVDNSVYCYGCGYPGFIKSKCPKCSPKKDGAHVNAIQVFTCFTLPVALLDIEVYEATGTVCADTGASQSVGGELMFNFLQKRGQKFIEIDLAVCLADGQQSTSTAIKTTVPITVHGRTFHTDLIFLPHAKGNRTLLGVDFLRQSGIVMDMHNNFWYFGDKPNCRIPFAKDIPLPTNNNPVEINRSSCPTNSITSDDPVQSNLVVPETNNLCLRDHPPVASTPYRLSPKKKELLRTEIDKLLANDVIEECESPFAAPVVLVPKLNGDIRLCIDYRKLNAITIPDKYPLPLMDTLLHDAKSTAFMSTLNLKTGYHQIEVNPNDKDKTAFVCPFDIARPLSNLTKKNVVWKWSEQEQQAFQILKQRLVTPPVLRQVDPKPFIIRTDASGYALGAVLLQGDSPADERPIEYVSRLLSSAEKNYSTTEREALAVVWALDKFRGYIEGADIIVASDHQPLKWLMTLSSPTGRYYWTGMRKYIADYVKNCAECIRYEAANQKPAGLLQTPVPAQRSESIAIDLFGPLPETSEGMKWIFIVEDCTTKWVELFPLKQATAK</sequence>
<dbReference type="InterPro" id="IPR041588">
    <property type="entry name" value="Integrase_H2C2"/>
</dbReference>
<dbReference type="InterPro" id="IPR043502">
    <property type="entry name" value="DNA/RNA_pol_sf"/>
</dbReference>
<evidence type="ECO:0000313" key="10">
    <source>
        <dbReference type="EMBL" id="GBL80380.1"/>
    </source>
</evidence>
<dbReference type="Gene3D" id="3.10.20.370">
    <property type="match status" value="1"/>
</dbReference>
<feature type="non-terminal residue" evidence="10">
    <location>
        <position position="1"/>
    </location>
</feature>
<dbReference type="Gene3D" id="2.40.70.10">
    <property type="entry name" value="Acid Proteases"/>
    <property type="match status" value="1"/>
</dbReference>
<protein>
    <recommendedName>
        <fullName evidence="1">RNA-directed DNA polymerase</fullName>
        <ecNumber evidence="1">2.7.7.49</ecNumber>
    </recommendedName>
</protein>
<evidence type="ECO:0000259" key="8">
    <source>
        <dbReference type="Pfam" id="PF17919"/>
    </source>
</evidence>
<dbReference type="CDD" id="cd09274">
    <property type="entry name" value="RNase_HI_RT_Ty3"/>
    <property type="match status" value="1"/>
</dbReference>
<evidence type="ECO:0000256" key="4">
    <source>
        <dbReference type="ARBA" id="ARBA00022722"/>
    </source>
</evidence>
<evidence type="ECO:0000256" key="6">
    <source>
        <dbReference type="ARBA" id="ARBA00022918"/>
    </source>
</evidence>
<dbReference type="OrthoDB" id="6783097at2759"/>
<dbReference type="Pfam" id="PF08284">
    <property type="entry name" value="RVP_2"/>
    <property type="match status" value="1"/>
</dbReference>
<dbReference type="InterPro" id="IPR021109">
    <property type="entry name" value="Peptidase_aspartic_dom_sf"/>
</dbReference>
<keyword evidence="4" id="KW-0540">Nuclease</keyword>
<dbReference type="EC" id="2.7.7.49" evidence="1"/>
<dbReference type="AlphaFoldDB" id="A0A4Y2AKZ5"/>
<keyword evidence="6" id="KW-0695">RNA-directed DNA polymerase</keyword>
<keyword evidence="11" id="KW-1185">Reference proteome</keyword>
<dbReference type="FunFam" id="3.10.20.370:FF:000001">
    <property type="entry name" value="Retrovirus-related Pol polyprotein from transposon 17.6-like protein"/>
    <property type="match status" value="1"/>
</dbReference>
<feature type="domain" description="Integrase zinc-binding" evidence="9">
    <location>
        <begin position="460"/>
        <end position="491"/>
    </location>
</feature>
<dbReference type="Proteomes" id="UP000499080">
    <property type="component" value="Unassembled WGS sequence"/>
</dbReference>
<evidence type="ECO:0000259" key="9">
    <source>
        <dbReference type="Pfam" id="PF17921"/>
    </source>
</evidence>
<dbReference type="CDD" id="cd00303">
    <property type="entry name" value="retropepsin_like"/>
    <property type="match status" value="1"/>
</dbReference>
<dbReference type="InterPro" id="IPR050951">
    <property type="entry name" value="Retrovirus_Pol_polyprotein"/>
</dbReference>
<accession>A0A4Y2AKZ5</accession>
<keyword evidence="7" id="KW-0511">Multifunctional enzyme</keyword>
<evidence type="ECO:0000256" key="2">
    <source>
        <dbReference type="ARBA" id="ARBA00022679"/>
    </source>
</evidence>
<dbReference type="EMBL" id="BGPR01156802">
    <property type="protein sequence ID" value="GBL80380.1"/>
    <property type="molecule type" value="Genomic_DNA"/>
</dbReference>
<dbReference type="SUPFAM" id="SSF56672">
    <property type="entry name" value="DNA/RNA polymerases"/>
    <property type="match status" value="1"/>
</dbReference>
<proteinExistence type="predicted"/>
<dbReference type="PANTHER" id="PTHR37984:SF5">
    <property type="entry name" value="PROTEIN NYNRIN-LIKE"/>
    <property type="match status" value="1"/>
</dbReference>
<evidence type="ECO:0000256" key="5">
    <source>
        <dbReference type="ARBA" id="ARBA00022759"/>
    </source>
</evidence>
<comment type="caution">
    <text evidence="10">The sequence shown here is derived from an EMBL/GenBank/DDBJ whole genome shotgun (WGS) entry which is preliminary data.</text>
</comment>
<name>A0A4Y2AKZ5_ARAVE</name>
<evidence type="ECO:0000313" key="11">
    <source>
        <dbReference type="Proteomes" id="UP000499080"/>
    </source>
</evidence>
<keyword evidence="5" id="KW-0255">Endonuclease</keyword>
<dbReference type="InterPro" id="IPR036397">
    <property type="entry name" value="RNaseH_sf"/>
</dbReference>
<evidence type="ECO:0000256" key="1">
    <source>
        <dbReference type="ARBA" id="ARBA00012493"/>
    </source>
</evidence>
<dbReference type="InterPro" id="IPR041577">
    <property type="entry name" value="RT_RNaseH_2"/>
</dbReference>
<dbReference type="Gene3D" id="3.10.10.10">
    <property type="entry name" value="HIV Type 1 Reverse Transcriptase, subunit A, domain 1"/>
    <property type="match status" value="1"/>
</dbReference>
<feature type="domain" description="Reverse transcriptase/retrotransposon-derived protein RNase H-like" evidence="8">
    <location>
        <begin position="350"/>
        <end position="448"/>
    </location>
</feature>
<dbReference type="Gene3D" id="3.30.420.10">
    <property type="entry name" value="Ribonuclease H-like superfamily/Ribonuclease H"/>
    <property type="match status" value="1"/>
</dbReference>
<keyword evidence="5" id="KW-0378">Hydrolase</keyword>
<evidence type="ECO:0000256" key="7">
    <source>
        <dbReference type="ARBA" id="ARBA00023268"/>
    </source>
</evidence>
<dbReference type="Pfam" id="PF17921">
    <property type="entry name" value="Integrase_H2C2"/>
    <property type="match status" value="1"/>
</dbReference>
<dbReference type="GO" id="GO:0003676">
    <property type="term" value="F:nucleic acid binding"/>
    <property type="evidence" value="ECO:0007669"/>
    <property type="project" value="InterPro"/>
</dbReference>
<dbReference type="InterPro" id="IPR043128">
    <property type="entry name" value="Rev_trsase/Diguanyl_cyclase"/>
</dbReference>
<organism evidence="10 11">
    <name type="scientific">Araneus ventricosus</name>
    <name type="common">Orbweaver spider</name>
    <name type="synonym">Epeira ventricosa</name>
    <dbReference type="NCBI Taxonomy" id="182803"/>
    <lineage>
        <taxon>Eukaryota</taxon>
        <taxon>Metazoa</taxon>
        <taxon>Ecdysozoa</taxon>
        <taxon>Arthropoda</taxon>
        <taxon>Chelicerata</taxon>
        <taxon>Arachnida</taxon>
        <taxon>Araneae</taxon>
        <taxon>Araneomorphae</taxon>
        <taxon>Entelegynae</taxon>
        <taxon>Araneoidea</taxon>
        <taxon>Araneidae</taxon>
        <taxon>Araneus</taxon>
    </lineage>
</organism>
<evidence type="ECO:0000256" key="3">
    <source>
        <dbReference type="ARBA" id="ARBA00022695"/>
    </source>
</evidence>
<dbReference type="GO" id="GO:0004519">
    <property type="term" value="F:endonuclease activity"/>
    <property type="evidence" value="ECO:0007669"/>
    <property type="project" value="UniProtKB-KW"/>
</dbReference>
<dbReference type="CDD" id="cd01647">
    <property type="entry name" value="RT_LTR"/>
    <property type="match status" value="1"/>
</dbReference>
<keyword evidence="2" id="KW-0808">Transferase</keyword>
<gene>
    <name evidence="10" type="primary">pol_3488</name>
    <name evidence="10" type="ORF">AVEN_249022_1</name>
</gene>